<dbReference type="EMBL" id="CM055761">
    <property type="protein sequence ID" value="KAJ7986262.1"/>
    <property type="molecule type" value="Genomic_DNA"/>
</dbReference>
<dbReference type="Proteomes" id="UP001157502">
    <property type="component" value="Chromosome 34"/>
</dbReference>
<name>A0ACC2F4H6_DALPE</name>
<comment type="caution">
    <text evidence="1">The sequence shown here is derived from an EMBL/GenBank/DDBJ whole genome shotgun (WGS) entry which is preliminary data.</text>
</comment>
<protein>
    <submittedName>
        <fullName evidence="1">Uncharacterized protein</fullName>
    </submittedName>
</protein>
<sequence length="201" mass="22839">MIDGNKLHLRGPWSLWRNVQRKLAVVRPFTQTLVDEEDVMVITQIQTQLMDPHIDCRGDAAFSDARTHQEQEKDMIDAHKLHLPGPWSSRRNVQRKLAVVRPFTQTDEEDVMGITQTSSADTESPPDSEPDSDSDSDVFLALELDWDYFVDFESDVDWGFLLDISTDSSSESSDSSSETSYESSSEFYESSSDLDSEFSEI</sequence>
<accession>A0ACC2F4H6</accession>
<keyword evidence="2" id="KW-1185">Reference proteome</keyword>
<reference evidence="1" key="1">
    <citation type="submission" date="2021-05" db="EMBL/GenBank/DDBJ databases">
        <authorList>
            <person name="Pan Q."/>
            <person name="Jouanno E."/>
            <person name="Zahm M."/>
            <person name="Klopp C."/>
            <person name="Cabau C."/>
            <person name="Louis A."/>
            <person name="Berthelot C."/>
            <person name="Parey E."/>
            <person name="Roest Crollius H."/>
            <person name="Montfort J."/>
            <person name="Robinson-Rechavi M."/>
            <person name="Bouchez O."/>
            <person name="Lampietro C."/>
            <person name="Lopez Roques C."/>
            <person name="Donnadieu C."/>
            <person name="Postlethwait J."/>
            <person name="Bobe J."/>
            <person name="Dillon D."/>
            <person name="Chandos A."/>
            <person name="von Hippel F."/>
            <person name="Guiguen Y."/>
        </authorList>
    </citation>
    <scope>NUCLEOTIDE SEQUENCE</scope>
    <source>
        <strain evidence="1">YG-Jan2019</strain>
    </source>
</reference>
<proteinExistence type="predicted"/>
<organism evidence="1 2">
    <name type="scientific">Dallia pectoralis</name>
    <name type="common">Alaska blackfish</name>
    <dbReference type="NCBI Taxonomy" id="75939"/>
    <lineage>
        <taxon>Eukaryota</taxon>
        <taxon>Metazoa</taxon>
        <taxon>Chordata</taxon>
        <taxon>Craniata</taxon>
        <taxon>Vertebrata</taxon>
        <taxon>Euteleostomi</taxon>
        <taxon>Actinopterygii</taxon>
        <taxon>Neopterygii</taxon>
        <taxon>Teleostei</taxon>
        <taxon>Protacanthopterygii</taxon>
        <taxon>Esociformes</taxon>
        <taxon>Umbridae</taxon>
        <taxon>Dallia</taxon>
    </lineage>
</organism>
<evidence type="ECO:0000313" key="1">
    <source>
        <dbReference type="EMBL" id="KAJ7986262.1"/>
    </source>
</evidence>
<evidence type="ECO:0000313" key="2">
    <source>
        <dbReference type="Proteomes" id="UP001157502"/>
    </source>
</evidence>
<gene>
    <name evidence="1" type="ORF">DPEC_G00338120</name>
</gene>